<protein>
    <submittedName>
        <fullName evidence="1">Uncharacterized protein</fullName>
    </submittedName>
</protein>
<dbReference type="AlphaFoldDB" id="A0A833SKR8"/>
<organism evidence="1 3">
    <name type="scientific">Phytophthora infestans</name>
    <name type="common">Potato late blight agent</name>
    <name type="synonym">Botrytis infestans</name>
    <dbReference type="NCBI Taxonomy" id="4787"/>
    <lineage>
        <taxon>Eukaryota</taxon>
        <taxon>Sar</taxon>
        <taxon>Stramenopiles</taxon>
        <taxon>Oomycota</taxon>
        <taxon>Peronosporomycetes</taxon>
        <taxon>Peronosporales</taxon>
        <taxon>Peronosporaceae</taxon>
        <taxon>Phytophthora</taxon>
    </lineage>
</organism>
<keyword evidence="3" id="KW-1185">Reference proteome</keyword>
<dbReference type="Proteomes" id="UP000602510">
    <property type="component" value="Unassembled WGS sequence"/>
</dbReference>
<reference evidence="1" key="1">
    <citation type="submission" date="2020-04" db="EMBL/GenBank/DDBJ databases">
        <title>Hybrid Assembly of Korean Phytophthora infestans isolates.</title>
        <authorList>
            <person name="Prokchorchik M."/>
            <person name="Lee Y."/>
            <person name="Seo J."/>
            <person name="Cho J.-H."/>
            <person name="Park Y.-E."/>
            <person name="Jang D.-C."/>
            <person name="Im J.-S."/>
            <person name="Choi J.-G."/>
            <person name="Park H.-J."/>
            <person name="Lee G.-B."/>
            <person name="Lee Y.-G."/>
            <person name="Hong S.-Y."/>
            <person name="Cho K."/>
            <person name="Sohn K.H."/>
        </authorList>
    </citation>
    <scope>NUCLEOTIDE SEQUENCE</scope>
    <source>
        <strain evidence="1">KR_1_A1</strain>
        <strain evidence="2">KR_2_A2</strain>
    </source>
</reference>
<evidence type="ECO:0000313" key="1">
    <source>
        <dbReference type="EMBL" id="KAF4031363.1"/>
    </source>
</evidence>
<dbReference type="Proteomes" id="UP000704712">
    <property type="component" value="Unassembled WGS sequence"/>
</dbReference>
<gene>
    <name evidence="1" type="ORF">GN244_ATG16818</name>
    <name evidence="2" type="ORF">GN958_ATG09035</name>
</gene>
<dbReference type="EMBL" id="WSZM01000587">
    <property type="protein sequence ID" value="KAF4031363.1"/>
    <property type="molecule type" value="Genomic_DNA"/>
</dbReference>
<evidence type="ECO:0000313" key="3">
    <source>
        <dbReference type="Proteomes" id="UP000602510"/>
    </source>
</evidence>
<dbReference type="EMBL" id="JAACNO010001266">
    <property type="protein sequence ID" value="KAF4141790.1"/>
    <property type="molecule type" value="Genomic_DNA"/>
</dbReference>
<comment type="caution">
    <text evidence="1">The sequence shown here is derived from an EMBL/GenBank/DDBJ whole genome shotgun (WGS) entry which is preliminary data.</text>
</comment>
<name>A0A833SKR8_PHYIN</name>
<evidence type="ECO:0000313" key="2">
    <source>
        <dbReference type="EMBL" id="KAF4141790.1"/>
    </source>
</evidence>
<accession>A0A833SKR8</accession>
<proteinExistence type="predicted"/>
<sequence>MLDHGFLSEDICEIKAENSYIMAYAKLMELSEEHSTFLINFMEHITESKLLNPNAKSSTRALCVLNVYLIAIKHPMKADEYRDTFKCNYGTVLTISLDLFLIHEELTPLVEENNFPHEGLNTFSEKSKRVVKKRRAKTGRIALGPPVTDSK</sequence>